<protein>
    <submittedName>
        <fullName evidence="1">Uncharacterized protein</fullName>
    </submittedName>
</protein>
<reference evidence="1" key="1">
    <citation type="submission" date="2023-03" db="EMBL/GenBank/DDBJ databases">
        <title>Massive genome expansion in bonnet fungi (Mycena s.s.) driven by repeated elements and novel gene families across ecological guilds.</title>
        <authorList>
            <consortium name="Lawrence Berkeley National Laboratory"/>
            <person name="Harder C.B."/>
            <person name="Miyauchi S."/>
            <person name="Viragh M."/>
            <person name="Kuo A."/>
            <person name="Thoen E."/>
            <person name="Andreopoulos B."/>
            <person name="Lu D."/>
            <person name="Skrede I."/>
            <person name="Drula E."/>
            <person name="Henrissat B."/>
            <person name="Morin E."/>
            <person name="Kohler A."/>
            <person name="Barry K."/>
            <person name="LaButti K."/>
            <person name="Morin E."/>
            <person name="Salamov A."/>
            <person name="Lipzen A."/>
            <person name="Mereny Z."/>
            <person name="Hegedus B."/>
            <person name="Baldrian P."/>
            <person name="Stursova M."/>
            <person name="Weitz H."/>
            <person name="Taylor A."/>
            <person name="Grigoriev I.V."/>
            <person name="Nagy L.G."/>
            <person name="Martin F."/>
            <person name="Kauserud H."/>
        </authorList>
    </citation>
    <scope>NUCLEOTIDE SEQUENCE</scope>
    <source>
        <strain evidence="1">CBHHK173m</strain>
    </source>
</reference>
<accession>A0AAD6TQM3</accession>
<organism evidence="1 2">
    <name type="scientific">Mycena belliarum</name>
    <dbReference type="NCBI Taxonomy" id="1033014"/>
    <lineage>
        <taxon>Eukaryota</taxon>
        <taxon>Fungi</taxon>
        <taxon>Dikarya</taxon>
        <taxon>Basidiomycota</taxon>
        <taxon>Agaricomycotina</taxon>
        <taxon>Agaricomycetes</taxon>
        <taxon>Agaricomycetidae</taxon>
        <taxon>Agaricales</taxon>
        <taxon>Marasmiineae</taxon>
        <taxon>Mycenaceae</taxon>
        <taxon>Mycena</taxon>
    </lineage>
</organism>
<keyword evidence="2" id="KW-1185">Reference proteome</keyword>
<dbReference type="EMBL" id="JARJCN010000103">
    <property type="protein sequence ID" value="KAJ7075127.1"/>
    <property type="molecule type" value="Genomic_DNA"/>
</dbReference>
<evidence type="ECO:0000313" key="2">
    <source>
        <dbReference type="Proteomes" id="UP001222325"/>
    </source>
</evidence>
<evidence type="ECO:0000313" key="1">
    <source>
        <dbReference type="EMBL" id="KAJ7075127.1"/>
    </source>
</evidence>
<proteinExistence type="predicted"/>
<name>A0AAD6TQM3_9AGAR</name>
<sequence length="219" mass="23875">MVEVFGTSLKRVYQRSIGSRASGGSQEFRLQGRTPRCAGASGGRVPLLHICTGLRETGDFVGPYGPVSSNQVLLPLPTNNVFDYGLTTEDKAQPDQSSFFFIQAVLDWRLLALATVCGRALDLRTSTLGQYTPRSLFQDRLVSPPPAARLFSIQAVKRLLAIRVRTLDLRTGGSFAVRLVPPGLASTCRVPPFEFSAVWRLPSAEGHLISAPADLLRYV</sequence>
<gene>
    <name evidence="1" type="ORF">B0H15DRAFT_41922</name>
</gene>
<dbReference type="AlphaFoldDB" id="A0AAD6TQM3"/>
<comment type="caution">
    <text evidence="1">The sequence shown here is derived from an EMBL/GenBank/DDBJ whole genome shotgun (WGS) entry which is preliminary data.</text>
</comment>
<dbReference type="Proteomes" id="UP001222325">
    <property type="component" value="Unassembled WGS sequence"/>
</dbReference>